<feature type="transmembrane region" description="Helical" evidence="6">
    <location>
        <begin position="466"/>
        <end position="489"/>
    </location>
</feature>
<sequence length="516" mass="55529">MSTPSKDEQYDVYVGQIARGVGMSSLGQGFSRLLGYATQVAMARLYGPGQLGFYVLGITLVQIANILSQVGMDNGVVRYVAHYNAEGDARRVRGTILQALLVTFALSVALSVLMFLSAGFLANGVFGEPFLETVFAAFSVSVPFFTLMSMMLWATQGFQTVKYATYVQYVVRPLSNLTLIAVFYLFGVQVLGAVASYVLSMALGAALSLYYLRRIFPGLLDRGLKPKFESRALFGASAPMVMVNLTQQFNSWPALLVLGVFEPVRMVGIYDVAFRTAALSTLVLFAFGGIFSPMISNLYQRGFLRDLAYLYKDVSYWAFTGALAFFLLTALLARDIMAIFGPMFVSGWPVIVVIAAAQLFNSSVGPAARVLAMTGHQRVVMFASLGSAASAVALNLLLVPLFGIFGAAAGTAAALVLLNAITLLFVHRILGFWPYDTRYAKPVVAGLLAAASAYLARLALPALAGAPALLLFAPLFLAVFLALLVALGLGPSDRQFLASFWSAIRRNLRRAAPPDD</sequence>
<feature type="transmembrane region" description="Helical" evidence="6">
    <location>
        <begin position="379"/>
        <end position="398"/>
    </location>
</feature>
<evidence type="ECO:0000256" key="2">
    <source>
        <dbReference type="ARBA" id="ARBA00022475"/>
    </source>
</evidence>
<reference evidence="7" key="1">
    <citation type="submission" date="2020-02" db="EMBL/GenBank/DDBJ databases">
        <authorList>
            <person name="Meier V. D."/>
        </authorList>
    </citation>
    <scope>NUCLEOTIDE SEQUENCE</scope>
    <source>
        <strain evidence="7">AVDCRST_MAG78</strain>
    </source>
</reference>
<keyword evidence="4 6" id="KW-1133">Transmembrane helix</keyword>
<keyword evidence="3 6" id="KW-0812">Transmembrane</keyword>
<feature type="transmembrane region" description="Helical" evidence="6">
    <location>
        <begin position="404"/>
        <end position="427"/>
    </location>
</feature>
<feature type="transmembrane region" description="Helical" evidence="6">
    <location>
        <begin position="272"/>
        <end position="293"/>
    </location>
</feature>
<feature type="transmembrane region" description="Helical" evidence="6">
    <location>
        <begin position="339"/>
        <end position="359"/>
    </location>
</feature>
<feature type="transmembrane region" description="Helical" evidence="6">
    <location>
        <begin position="439"/>
        <end position="460"/>
    </location>
</feature>
<dbReference type="Pfam" id="PF01943">
    <property type="entry name" value="Polysacc_synt"/>
    <property type="match status" value="1"/>
</dbReference>
<feature type="transmembrane region" description="Helical" evidence="6">
    <location>
        <begin position="51"/>
        <end position="68"/>
    </location>
</feature>
<evidence type="ECO:0000256" key="1">
    <source>
        <dbReference type="ARBA" id="ARBA00004651"/>
    </source>
</evidence>
<evidence type="ECO:0000256" key="3">
    <source>
        <dbReference type="ARBA" id="ARBA00022692"/>
    </source>
</evidence>
<feature type="transmembrane region" description="Helical" evidence="6">
    <location>
        <begin position="99"/>
        <end position="122"/>
    </location>
</feature>
<evidence type="ECO:0000256" key="5">
    <source>
        <dbReference type="ARBA" id="ARBA00023136"/>
    </source>
</evidence>
<keyword evidence="5 6" id="KW-0472">Membrane</keyword>
<keyword evidence="2" id="KW-1003">Cell membrane</keyword>
<dbReference type="AlphaFoldDB" id="A0A6J4QNZ0"/>
<dbReference type="PANTHER" id="PTHR30250">
    <property type="entry name" value="PST FAMILY PREDICTED COLANIC ACID TRANSPORTER"/>
    <property type="match status" value="1"/>
</dbReference>
<gene>
    <name evidence="7" type="ORF">AVDCRST_MAG78-3268</name>
</gene>
<evidence type="ECO:0000313" key="7">
    <source>
        <dbReference type="EMBL" id="CAA9450588.1"/>
    </source>
</evidence>
<evidence type="ECO:0000256" key="4">
    <source>
        <dbReference type="ARBA" id="ARBA00022989"/>
    </source>
</evidence>
<dbReference type="GO" id="GO:0005886">
    <property type="term" value="C:plasma membrane"/>
    <property type="evidence" value="ECO:0007669"/>
    <property type="project" value="UniProtKB-SubCell"/>
</dbReference>
<dbReference type="CDD" id="cd13128">
    <property type="entry name" value="MATE_Wzx_like"/>
    <property type="match status" value="1"/>
</dbReference>
<dbReference type="PANTHER" id="PTHR30250:SF27">
    <property type="entry name" value="POLYSACCHARIDE BIOSYNTHESIS PROTEIN"/>
    <property type="match status" value="1"/>
</dbReference>
<name>A0A6J4QNZ0_9ACTN</name>
<evidence type="ECO:0000256" key="6">
    <source>
        <dbReference type="SAM" id="Phobius"/>
    </source>
</evidence>
<dbReference type="EMBL" id="CADCVB010000219">
    <property type="protein sequence ID" value="CAA9450588.1"/>
    <property type="molecule type" value="Genomic_DNA"/>
</dbReference>
<feature type="transmembrane region" description="Helical" evidence="6">
    <location>
        <begin position="192"/>
        <end position="212"/>
    </location>
</feature>
<feature type="transmembrane region" description="Helical" evidence="6">
    <location>
        <begin position="166"/>
        <end position="186"/>
    </location>
</feature>
<dbReference type="InterPro" id="IPR050833">
    <property type="entry name" value="Poly_Biosynth_Transport"/>
</dbReference>
<proteinExistence type="predicted"/>
<feature type="transmembrane region" description="Helical" evidence="6">
    <location>
        <begin position="314"/>
        <end position="333"/>
    </location>
</feature>
<comment type="subcellular location">
    <subcellularLocation>
        <location evidence="1">Cell membrane</location>
        <topology evidence="1">Multi-pass membrane protein</topology>
    </subcellularLocation>
</comment>
<organism evidence="7">
    <name type="scientific">uncultured Rubrobacteraceae bacterium</name>
    <dbReference type="NCBI Taxonomy" id="349277"/>
    <lineage>
        <taxon>Bacteria</taxon>
        <taxon>Bacillati</taxon>
        <taxon>Actinomycetota</taxon>
        <taxon>Rubrobacteria</taxon>
        <taxon>Rubrobacterales</taxon>
        <taxon>Rubrobacteraceae</taxon>
        <taxon>environmental samples</taxon>
    </lineage>
</organism>
<accession>A0A6J4QNZ0</accession>
<protein>
    <submittedName>
        <fullName evidence="7">Heteropolysaccharide repeat unit export protein</fullName>
    </submittedName>
</protein>
<feature type="transmembrane region" description="Helical" evidence="6">
    <location>
        <begin position="134"/>
        <end position="154"/>
    </location>
</feature>
<dbReference type="InterPro" id="IPR002797">
    <property type="entry name" value="Polysacc_synth"/>
</dbReference>